<sequence length="324" mass="34742">MLTVRISQDAWQGSAQYTITVDGTQIGGVRTANASHSAGKYDTISIPGIGAGPHKVAVKFLNDAWGGTAATDRNLYVDGIYLDGVSQGVSAKLSTTGTRDFSIGTSGGQGVAYVGEQILPAGWKPDVVESFNSGKGIFSHSWGPGVDTSVKGQLTIRSTWDDKDSGAMVKPAGAEKGFGYGLYSFTVKAEGHIGPYALLWPSTDKWPGPELDVLEILSNGQPYSTVHWKNASGGDSYRSNMWNGVDETQKHTYSLLWEHGRLTGFVDGKQMWTTTSNVPKDYAHGGENLAPSLGMQTRWNNGELGGKNWITAYEFSYADMNPLG</sequence>
<feature type="domain" description="GH16" evidence="2">
    <location>
        <begin position="112"/>
        <end position="324"/>
    </location>
</feature>
<dbReference type="GO" id="GO:0005975">
    <property type="term" value="P:carbohydrate metabolic process"/>
    <property type="evidence" value="ECO:0007669"/>
    <property type="project" value="InterPro"/>
</dbReference>
<evidence type="ECO:0000313" key="4">
    <source>
        <dbReference type="Proteomes" id="UP001139311"/>
    </source>
</evidence>
<protein>
    <submittedName>
        <fullName evidence="3">Family 16 glycosylhydrolase</fullName>
    </submittedName>
</protein>
<evidence type="ECO:0000313" key="3">
    <source>
        <dbReference type="EMBL" id="MCB4823947.1"/>
    </source>
</evidence>
<comment type="caution">
    <text evidence="3">The sequence shown here is derived from an EMBL/GenBank/DDBJ whole genome shotgun (WGS) entry which is preliminary data.</text>
</comment>
<dbReference type="RefSeq" id="WP_226611280.1">
    <property type="nucleotide sequence ID" value="NZ_JAJAQI010000034.1"/>
</dbReference>
<dbReference type="InterPro" id="IPR031768">
    <property type="entry name" value="CBM60_xylan-bd"/>
</dbReference>
<dbReference type="CDD" id="cd00413">
    <property type="entry name" value="Glyco_hydrolase_16"/>
    <property type="match status" value="1"/>
</dbReference>
<evidence type="ECO:0000259" key="2">
    <source>
        <dbReference type="PROSITE" id="PS51762"/>
    </source>
</evidence>
<keyword evidence="4" id="KW-1185">Reference proteome</keyword>
<dbReference type="InterPro" id="IPR013320">
    <property type="entry name" value="ConA-like_dom_sf"/>
</dbReference>
<accession>A0A9X1IG75</accession>
<dbReference type="EMBL" id="JAJAQI010000034">
    <property type="protein sequence ID" value="MCB4823947.1"/>
    <property type="molecule type" value="Genomic_DNA"/>
</dbReference>
<gene>
    <name evidence="3" type="ORF">LHA35_19645</name>
</gene>
<dbReference type="Pfam" id="PF00722">
    <property type="entry name" value="Glyco_hydro_16"/>
    <property type="match status" value="1"/>
</dbReference>
<dbReference type="SUPFAM" id="SSF49899">
    <property type="entry name" value="Concanavalin A-like lectins/glucanases"/>
    <property type="match status" value="1"/>
</dbReference>
<dbReference type="Gene3D" id="2.60.120.200">
    <property type="match status" value="1"/>
</dbReference>
<evidence type="ECO:0000256" key="1">
    <source>
        <dbReference type="ARBA" id="ARBA00006865"/>
    </source>
</evidence>
<dbReference type="Gene3D" id="2.60.60.40">
    <property type="match status" value="1"/>
</dbReference>
<dbReference type="Proteomes" id="UP001139311">
    <property type="component" value="Unassembled WGS sequence"/>
</dbReference>
<organism evidence="3 4">
    <name type="scientific">Roseicella aerolata</name>
    <dbReference type="NCBI Taxonomy" id="2883479"/>
    <lineage>
        <taxon>Bacteria</taxon>
        <taxon>Pseudomonadati</taxon>
        <taxon>Pseudomonadota</taxon>
        <taxon>Alphaproteobacteria</taxon>
        <taxon>Acetobacterales</taxon>
        <taxon>Roseomonadaceae</taxon>
        <taxon>Roseicella</taxon>
    </lineage>
</organism>
<dbReference type="Pfam" id="PF16841">
    <property type="entry name" value="CBM60"/>
    <property type="match status" value="1"/>
</dbReference>
<comment type="similarity">
    <text evidence="1">Belongs to the glycosyl hydrolase 16 family.</text>
</comment>
<dbReference type="AlphaFoldDB" id="A0A9X1IG75"/>
<dbReference type="GO" id="GO:0004553">
    <property type="term" value="F:hydrolase activity, hydrolyzing O-glycosyl compounds"/>
    <property type="evidence" value="ECO:0007669"/>
    <property type="project" value="InterPro"/>
</dbReference>
<dbReference type="PROSITE" id="PS51762">
    <property type="entry name" value="GH16_2"/>
    <property type="match status" value="1"/>
</dbReference>
<dbReference type="InterPro" id="IPR000757">
    <property type="entry name" value="Beta-glucanase-like"/>
</dbReference>
<proteinExistence type="inferred from homology"/>
<name>A0A9X1IG75_9PROT</name>
<reference evidence="3" key="1">
    <citation type="submission" date="2021-10" db="EMBL/GenBank/DDBJ databases">
        <title>Roseicella aerolatum sp. nov., isolated from aerosols of e-waste dismantling site.</title>
        <authorList>
            <person name="Qin T."/>
        </authorList>
    </citation>
    <scope>NUCLEOTIDE SEQUENCE</scope>
    <source>
        <strain evidence="3">GB24</strain>
    </source>
</reference>